<organism evidence="1 2">
    <name type="scientific">Methylomonas rapida</name>
    <dbReference type="NCBI Taxonomy" id="2963939"/>
    <lineage>
        <taxon>Bacteria</taxon>
        <taxon>Pseudomonadati</taxon>
        <taxon>Pseudomonadota</taxon>
        <taxon>Gammaproteobacteria</taxon>
        <taxon>Methylococcales</taxon>
        <taxon>Methylococcaceae</taxon>
        <taxon>Methylomonas</taxon>
    </lineage>
</organism>
<evidence type="ECO:0008006" key="3">
    <source>
        <dbReference type="Google" id="ProtNLM"/>
    </source>
</evidence>
<protein>
    <recommendedName>
        <fullName evidence="3">TniQ protein</fullName>
    </recommendedName>
</protein>
<sequence length="390" mass="44201">MPKVPIHSKLAHLSEGQIDALITRYYAGARIADLLAEYAIDCHPPQLYKLFPSVIHSSATCPNCGAVMMSKHVARSVGMADSKTLHCSQCRHETSFRCKCDYCRNRGKVKNGRFSHTPFSNRTFEAQGVTSQVLKPDHLTLEQAIALLALARCNDFIDSYGRRISVPDLTVVPFAPRGCYAKELIERLGKADFFGSVPESHYVFDALKDEELTALQFPIRWNIQRYVRIELLEQIEQCARTMVWPGHWLNQLSDMKRSLAFAECQEFYDFCAKQRGLPPSAQRSTTIMLNNLLQDHSVAQCYRIIYAGAQAAADFLVRSSCAGQHAANYMIGACQRWVDRARSEDWVVTPFRRNPELPRSMINYVLYDDFLKCGDDGFNLALDKITRPNA</sequence>
<accession>A0ABY7GJT4</accession>
<keyword evidence="2" id="KW-1185">Reference proteome</keyword>
<dbReference type="RefSeq" id="WP_255189902.1">
    <property type="nucleotide sequence ID" value="NZ_CP113517.1"/>
</dbReference>
<evidence type="ECO:0000313" key="2">
    <source>
        <dbReference type="Proteomes" id="UP001162780"/>
    </source>
</evidence>
<name>A0ABY7GJT4_9GAMM</name>
<dbReference type="EMBL" id="CP113517">
    <property type="protein sequence ID" value="WAR44935.1"/>
    <property type="molecule type" value="Genomic_DNA"/>
</dbReference>
<dbReference type="InterPro" id="IPR024064">
    <property type="entry name" value="FdhE-like_sf"/>
</dbReference>
<dbReference type="SUPFAM" id="SSF144020">
    <property type="entry name" value="FdhE-like"/>
    <property type="match status" value="1"/>
</dbReference>
<dbReference type="Proteomes" id="UP001162780">
    <property type="component" value="Chromosome"/>
</dbReference>
<reference evidence="1" key="1">
    <citation type="submission" date="2022-11" db="EMBL/GenBank/DDBJ databases">
        <title>Methylomonas rapida sp. nov., Carotenoid-Producing Obligate Methanotrophs with High Growth Characteristics and Biotechnological Potential.</title>
        <authorList>
            <person name="Tikhonova E.N."/>
            <person name="Suleimanov R.Z."/>
            <person name="Miroshnikov K."/>
            <person name="Oshkin I.Y."/>
            <person name="Belova S.E."/>
            <person name="Danilova O.V."/>
            <person name="Ashikhmin A."/>
            <person name="Konopkin A."/>
            <person name="But S.Y."/>
            <person name="Khmelenina V.N."/>
            <person name="Kuznetsov N."/>
            <person name="Pimenov N.V."/>
            <person name="Dedysh S.N."/>
        </authorList>
    </citation>
    <scope>NUCLEOTIDE SEQUENCE</scope>
    <source>
        <strain evidence="1">MP1</strain>
    </source>
</reference>
<gene>
    <name evidence="1" type="ORF">NM686_000045</name>
</gene>
<proteinExistence type="predicted"/>
<evidence type="ECO:0000313" key="1">
    <source>
        <dbReference type="EMBL" id="WAR44935.1"/>
    </source>
</evidence>